<feature type="compositionally biased region" description="Basic and acidic residues" evidence="7">
    <location>
        <begin position="365"/>
        <end position="386"/>
    </location>
</feature>
<accession>A0A671U2Q4</accession>
<feature type="domain" description="GBD/FH3" evidence="9">
    <location>
        <begin position="30"/>
        <end position="417"/>
    </location>
</feature>
<feature type="domain" description="FH2" evidence="10">
    <location>
        <begin position="505"/>
        <end position="898"/>
    </location>
</feature>
<dbReference type="InterPro" id="IPR041387">
    <property type="entry name" value="FHOD1_GBD_N"/>
</dbReference>
<evidence type="ECO:0000259" key="10">
    <source>
        <dbReference type="PROSITE" id="PS51444"/>
    </source>
</evidence>
<gene>
    <name evidence="11" type="primary">FHOD3</name>
    <name evidence="11" type="synonym">fhod3a</name>
</gene>
<reference evidence="11" key="1">
    <citation type="submission" date="2021-04" db="EMBL/GenBank/DDBJ databases">
        <authorList>
            <consortium name="Wellcome Sanger Institute Data Sharing"/>
        </authorList>
    </citation>
    <scope>NUCLEOTIDE SEQUENCE [LARGE SCALE GENOMIC DNA]</scope>
</reference>
<evidence type="ECO:0000313" key="11">
    <source>
        <dbReference type="Ensembl" id="ENSSAUP00010007931.1"/>
    </source>
</evidence>
<proteinExistence type="inferred from homology"/>
<evidence type="ECO:0000259" key="9">
    <source>
        <dbReference type="PROSITE" id="PS51232"/>
    </source>
</evidence>
<feature type="compositionally biased region" description="Basic and acidic residues" evidence="7">
    <location>
        <begin position="344"/>
        <end position="356"/>
    </location>
</feature>
<dbReference type="InterPro" id="IPR011989">
    <property type="entry name" value="ARM-like"/>
</dbReference>
<comment type="similarity">
    <text evidence="6">Belongs to the formin homology family.</text>
</comment>
<keyword evidence="3" id="KW-0597">Phosphoprotein</keyword>
<name>A0A671U2Q4_SPAAU</name>
<dbReference type="InterPro" id="IPR014767">
    <property type="entry name" value="DAD_dom"/>
</dbReference>
<feature type="region of interest" description="Disordered" evidence="7">
    <location>
        <begin position="406"/>
        <end position="426"/>
    </location>
</feature>
<keyword evidence="2" id="KW-0963">Cytoplasm</keyword>
<keyword evidence="4" id="KW-0009">Actin-binding</keyword>
<organism evidence="11 12">
    <name type="scientific">Sparus aurata</name>
    <name type="common">Gilthead sea bream</name>
    <dbReference type="NCBI Taxonomy" id="8175"/>
    <lineage>
        <taxon>Eukaryota</taxon>
        <taxon>Metazoa</taxon>
        <taxon>Chordata</taxon>
        <taxon>Craniata</taxon>
        <taxon>Vertebrata</taxon>
        <taxon>Euteleostomi</taxon>
        <taxon>Actinopterygii</taxon>
        <taxon>Neopterygii</taxon>
        <taxon>Teleostei</taxon>
        <taxon>Neoteleostei</taxon>
        <taxon>Acanthomorphata</taxon>
        <taxon>Eupercaria</taxon>
        <taxon>Spariformes</taxon>
        <taxon>Sparidae</taxon>
        <taxon>Sparus</taxon>
    </lineage>
</organism>
<feature type="region of interest" description="Disordered" evidence="7">
    <location>
        <begin position="938"/>
        <end position="962"/>
    </location>
</feature>
<evidence type="ECO:0000256" key="3">
    <source>
        <dbReference type="ARBA" id="ARBA00022553"/>
    </source>
</evidence>
<dbReference type="Gene3D" id="1.25.10.10">
    <property type="entry name" value="Leucine-rich Repeat Variant"/>
    <property type="match status" value="1"/>
</dbReference>
<dbReference type="SUPFAM" id="SSF48371">
    <property type="entry name" value="ARM repeat"/>
    <property type="match status" value="1"/>
</dbReference>
<dbReference type="Proteomes" id="UP000472265">
    <property type="component" value="Chromosome 3"/>
</dbReference>
<dbReference type="InterPro" id="IPR042201">
    <property type="entry name" value="FH2_Formin_sf"/>
</dbReference>
<evidence type="ECO:0000256" key="4">
    <source>
        <dbReference type="ARBA" id="ARBA00023203"/>
    </source>
</evidence>
<dbReference type="PANTHER" id="PTHR45920">
    <property type="entry name" value="FORMIN HOMOLOGY 2 DOMAIN CONTAINING, ISOFORM I"/>
    <property type="match status" value="1"/>
</dbReference>
<dbReference type="Pfam" id="PF24959">
    <property type="entry name" value="FH3_FHOD1-3"/>
    <property type="match status" value="1"/>
</dbReference>
<dbReference type="SUPFAM" id="SSF101447">
    <property type="entry name" value="Formin homology 2 domain (FH2 domain)"/>
    <property type="match status" value="1"/>
</dbReference>
<evidence type="ECO:0000259" key="8">
    <source>
        <dbReference type="PROSITE" id="PS51231"/>
    </source>
</evidence>
<protein>
    <submittedName>
        <fullName evidence="11">Formin homology 2 domain containing 3</fullName>
    </submittedName>
</protein>
<feature type="compositionally biased region" description="Acidic residues" evidence="7">
    <location>
        <begin position="334"/>
        <end position="343"/>
    </location>
</feature>
<reference evidence="11" key="2">
    <citation type="submission" date="2025-08" db="UniProtKB">
        <authorList>
            <consortium name="Ensembl"/>
        </authorList>
    </citation>
    <scope>IDENTIFICATION</scope>
</reference>
<dbReference type="GO" id="GO:0005856">
    <property type="term" value="C:cytoskeleton"/>
    <property type="evidence" value="ECO:0007669"/>
    <property type="project" value="UniProtKB-SubCell"/>
</dbReference>
<sequence length="1016" mass="115853">LPGEERSAQPSTMATFVCRVQFLDDTDPFNSTNFPEPTRPPLYTFREDIPLINQLAGVHRLLKAPHKLDDCTLQLSYNGTYLDLESSLAEQRDELEGFQLYNSNGRDLRRALFSLKQIFQDDKDLVHEFVMAEGLTCLIKVGAEADQNYQNYILRALGQIMLYVDGMNGVIGHAETIQWLYTLVGSKFRLVVKTALKLLLVFVEYSESNTPLLIEAITSVDTKRGSKAWSNTMEILHEKDGVDTELLVYAMTLINKTLAALPDQDSFYDTVDGLEEQGMETVSQRHLGRKGTDLDLVEQLNIYEEEVNEQCSKLLNSKLFMLDMLYSQNKKPSDEEEEEEEDAEKEKEKEKEKQEAEDKETQEDADSRLEGDQESDNRADSSDHLRSIRPLAERFGNLIKDLVSPHPHLECPASEPPPPPPKKESDTIWDQLLASPRELRIGDINFTDLTEADDKDILDAVLMGGCSDLPPPPPPPPFIHRFPPPPPMLGSCPPPPPLIGPPPPEPPLFNKKKKTIRLFWNEVRPTDSQYSDYKRSGDSFWSKLEPVKLDTAKLEHLFETKSKEIPKTAADGKRQEIIVLDSKRSNAINIGLTVLPPPRTIKTAILNFDEYALNKEGIEKILTMIPTEEEKQKIQEAQLANPDVPLGSAEQFLLTLSSISELSARLQLWAFKMDYEATEKEVAEPLQDLKEGMEQLEKNKTLRYILSTLLSIGNFLNCSNAKGFEMTYLEKVPEVKDTVHKQSLLHHACSVVVENFPQSTDLYSEIGAITRSAKVDFDQLQENLCQMERRCKASWDHLKVIAKHEMKPQLKQKMSDFLKDCAERIIILKIVHRRIINRFHSFLLFLGHPAYSVREISVHRFSKILSEFALEYRTTRDRVLQQKQKRADHRERNKTRGKMIMDVNAPVSRSMPAWTPPAEDTQIGGDDAADEIMERIVRSATQGPGTRAQPRERRRSRANRKSCTTLKIKSISRTHSKQVLLTKNVFTLKTILPKTNHSTVQLLSCKEVIYFYFLLM</sequence>
<dbReference type="GO" id="GO:0030866">
    <property type="term" value="P:cortical actin cytoskeleton organization"/>
    <property type="evidence" value="ECO:0007669"/>
    <property type="project" value="TreeGrafter"/>
</dbReference>
<feature type="domain" description="DAD" evidence="8">
    <location>
        <begin position="926"/>
        <end position="958"/>
    </location>
</feature>
<dbReference type="GO" id="GO:0055003">
    <property type="term" value="P:cardiac myofibril assembly"/>
    <property type="evidence" value="ECO:0007669"/>
    <property type="project" value="TreeGrafter"/>
</dbReference>
<dbReference type="Pfam" id="PF18382">
    <property type="entry name" value="Formin_GBD_N"/>
    <property type="match status" value="1"/>
</dbReference>
<dbReference type="InterPro" id="IPR056771">
    <property type="entry name" value="FH3_FHOD1-3-like"/>
</dbReference>
<evidence type="ECO:0000256" key="2">
    <source>
        <dbReference type="ARBA" id="ARBA00022490"/>
    </source>
</evidence>
<dbReference type="PANTHER" id="PTHR45920:SF3">
    <property type="entry name" value="FH1_FH2 DOMAIN-CONTAINING PROTEIN 3"/>
    <property type="match status" value="1"/>
</dbReference>
<dbReference type="AlphaFoldDB" id="A0A671U2Q4"/>
<dbReference type="FunFam" id="1.25.10.10:FF:000056">
    <property type="entry name" value="FH1/FH2 domain-containing protein 3 isoform X1"/>
    <property type="match status" value="1"/>
</dbReference>
<reference evidence="11" key="3">
    <citation type="submission" date="2025-09" db="UniProtKB">
        <authorList>
            <consortium name="Ensembl"/>
        </authorList>
    </citation>
    <scope>IDENTIFICATION</scope>
</reference>
<dbReference type="Ensembl" id="ENSSAUT00010008474.1">
    <property type="protein sequence ID" value="ENSSAUP00010007931.1"/>
    <property type="gene ID" value="ENSSAUG00010003927.1"/>
</dbReference>
<dbReference type="PROSITE" id="PS51444">
    <property type="entry name" value="FH2"/>
    <property type="match status" value="1"/>
</dbReference>
<dbReference type="InterPro" id="IPR014768">
    <property type="entry name" value="GBD/FH3_dom"/>
</dbReference>
<dbReference type="PROSITE" id="PS51232">
    <property type="entry name" value="GBD_FH3"/>
    <property type="match status" value="1"/>
</dbReference>
<comment type="subcellular location">
    <subcellularLocation>
        <location evidence="1">Cytoplasm</location>
        <location evidence="1">Cytoskeleton</location>
    </subcellularLocation>
</comment>
<dbReference type="InterPro" id="IPR015425">
    <property type="entry name" value="FH2_Formin"/>
</dbReference>
<dbReference type="FunFam" id="1.20.58.2220:FF:000004">
    <property type="entry name" value="Formin homology 2 domain-containing 3"/>
    <property type="match status" value="1"/>
</dbReference>
<dbReference type="PROSITE" id="PS51231">
    <property type="entry name" value="DAD"/>
    <property type="match status" value="1"/>
</dbReference>
<dbReference type="GO" id="GO:0005737">
    <property type="term" value="C:cytoplasm"/>
    <property type="evidence" value="ECO:0007669"/>
    <property type="project" value="TreeGrafter"/>
</dbReference>
<dbReference type="GeneTree" id="ENSGT00940000154807"/>
<evidence type="ECO:0000256" key="7">
    <source>
        <dbReference type="SAM" id="MobiDB-lite"/>
    </source>
</evidence>
<dbReference type="GO" id="GO:0051015">
    <property type="term" value="F:actin filament binding"/>
    <property type="evidence" value="ECO:0007669"/>
    <property type="project" value="TreeGrafter"/>
</dbReference>
<dbReference type="GO" id="GO:0045214">
    <property type="term" value="P:sarcomere organization"/>
    <property type="evidence" value="ECO:0007669"/>
    <property type="project" value="TreeGrafter"/>
</dbReference>
<keyword evidence="12" id="KW-1185">Reference proteome</keyword>
<keyword evidence="5" id="KW-0206">Cytoskeleton</keyword>
<evidence type="ECO:0000256" key="1">
    <source>
        <dbReference type="ARBA" id="ARBA00004245"/>
    </source>
</evidence>
<evidence type="ECO:0000256" key="5">
    <source>
        <dbReference type="ARBA" id="ARBA00023212"/>
    </source>
</evidence>
<feature type="region of interest" description="Disordered" evidence="7">
    <location>
        <begin position="330"/>
        <end position="387"/>
    </location>
</feature>
<evidence type="ECO:0000313" key="12">
    <source>
        <dbReference type="Proteomes" id="UP000472265"/>
    </source>
</evidence>
<dbReference type="Gene3D" id="1.20.58.2220">
    <property type="entry name" value="Formin, FH2 domain"/>
    <property type="match status" value="1"/>
</dbReference>
<dbReference type="InterPro" id="IPR016024">
    <property type="entry name" value="ARM-type_fold"/>
</dbReference>
<evidence type="ECO:0000256" key="6">
    <source>
        <dbReference type="ARBA" id="ARBA00023449"/>
    </source>
</evidence>
<dbReference type="SMART" id="SM00498">
    <property type="entry name" value="FH2"/>
    <property type="match status" value="1"/>
</dbReference>
<dbReference type="Pfam" id="PF02181">
    <property type="entry name" value="FH2"/>
    <property type="match status" value="1"/>
</dbReference>